<feature type="compositionally biased region" description="Pro residues" evidence="1">
    <location>
        <begin position="8"/>
        <end position="26"/>
    </location>
</feature>
<dbReference type="RefSeq" id="WP_344264445.1">
    <property type="nucleotide sequence ID" value="NZ_BAAAMJ010000052.1"/>
</dbReference>
<proteinExistence type="predicted"/>
<protein>
    <submittedName>
        <fullName evidence="2">Uncharacterized protein</fullName>
    </submittedName>
</protein>
<comment type="caution">
    <text evidence="2">The sequence shown here is derived from an EMBL/GenBank/DDBJ whole genome shotgun (WGS) entry which is preliminary data.</text>
</comment>
<feature type="region of interest" description="Disordered" evidence="1">
    <location>
        <begin position="1"/>
        <end position="91"/>
    </location>
</feature>
<dbReference type="EMBL" id="BAAAMJ010000052">
    <property type="protein sequence ID" value="GAA1928078.1"/>
    <property type="molecule type" value="Genomic_DNA"/>
</dbReference>
<accession>A0ABN2PPL1</accession>
<gene>
    <name evidence="2" type="ORF">GCM10009716_39860</name>
</gene>
<organism evidence="2 3">
    <name type="scientific">Streptomyces sodiiphilus</name>
    <dbReference type="NCBI Taxonomy" id="226217"/>
    <lineage>
        <taxon>Bacteria</taxon>
        <taxon>Bacillati</taxon>
        <taxon>Actinomycetota</taxon>
        <taxon>Actinomycetes</taxon>
        <taxon>Kitasatosporales</taxon>
        <taxon>Streptomycetaceae</taxon>
        <taxon>Streptomyces</taxon>
    </lineage>
</organism>
<name>A0ABN2PPL1_9ACTN</name>
<evidence type="ECO:0000256" key="1">
    <source>
        <dbReference type="SAM" id="MobiDB-lite"/>
    </source>
</evidence>
<sequence>MSDDPRAARPPAPGPRTPGPGNPGPRSPEFQGPRLRGGPGPQAAGPEARAPRTPPTAEPPAADRHDTPDPVQEAAPHPPSAPADESERPRDAWAAAQELRDHLGGAFQRGGTYFTGGSPDFGDHTVLGDRNVLAGGTVEGGYFTGNTIHQYGTMATPQLQESGEIPAGDLDRLARVFHAGPAFEEALRQLLADRVVVLRGGHGTGRYTAALMLLRRAVSGRIRALDPESGPATLLKDAEDADGYVLRDLPTRRSDPLRQYHLLRCGERMRKQEAFLVVTVESSAELRGVRPVTWEPPTPAEVFAAHLRDRLTPDPEAGENAREDTVTGLLDEEPVREFVSTGRPVGEIAAFAVQVDRYHHGDIGAGELRSFGEETVREQVREWLSASARDEGTNLSLREKGFLIALSVCDKGPYPLTAELGDLLCRRMQSVESPEKDPGLEIFSTSLGQRLDLARATSYAESEETPWGPVLQTMIRFRDTRAAGLLIREAWDGHPAVRAPMSAWLTDLARHGNPFVRTRAGVAAAVLADQDLSSAMHGLLADWASGSDYRLSLQAANALALTASAGTPGVRRILRQWILDEHPRRRWTAVRAYALVGTHFPEETLDALEARARAGDLPDITALDDLEGGSSTREEFRSLVEAAELLLLSATGEQVPARLNEWCRHDSDKLRVLAYCALLSAARRRERPEEDPASRPLLLARYDEEPHGSPVRRELIRLWRHTLSDRTATRYLQDRLREWIPAAGRDPLTEAALARMLAALTVTQPDRDRLGYLLRTMPGEDGGPPPEVAGRLLRVLLHGGGDPPGGRPEPGAATAAATHP</sequence>
<feature type="region of interest" description="Disordered" evidence="1">
    <location>
        <begin position="798"/>
        <end position="820"/>
    </location>
</feature>
<dbReference type="SUPFAM" id="SSF48371">
    <property type="entry name" value="ARM repeat"/>
    <property type="match status" value="1"/>
</dbReference>
<evidence type="ECO:0000313" key="2">
    <source>
        <dbReference type="EMBL" id="GAA1928078.1"/>
    </source>
</evidence>
<dbReference type="Proteomes" id="UP001501303">
    <property type="component" value="Unassembled WGS sequence"/>
</dbReference>
<evidence type="ECO:0000313" key="3">
    <source>
        <dbReference type="Proteomes" id="UP001501303"/>
    </source>
</evidence>
<keyword evidence="3" id="KW-1185">Reference proteome</keyword>
<dbReference type="InterPro" id="IPR016024">
    <property type="entry name" value="ARM-type_fold"/>
</dbReference>
<feature type="compositionally biased region" description="Low complexity" evidence="1">
    <location>
        <begin position="809"/>
        <end position="820"/>
    </location>
</feature>
<reference evidence="2 3" key="1">
    <citation type="journal article" date="2019" name="Int. J. Syst. Evol. Microbiol.">
        <title>The Global Catalogue of Microorganisms (GCM) 10K type strain sequencing project: providing services to taxonomists for standard genome sequencing and annotation.</title>
        <authorList>
            <consortium name="The Broad Institute Genomics Platform"/>
            <consortium name="The Broad Institute Genome Sequencing Center for Infectious Disease"/>
            <person name="Wu L."/>
            <person name="Ma J."/>
        </authorList>
    </citation>
    <scope>NUCLEOTIDE SEQUENCE [LARGE SCALE GENOMIC DNA]</scope>
    <source>
        <strain evidence="2 3">JCM 13581</strain>
    </source>
</reference>